<proteinExistence type="predicted"/>
<dbReference type="RefSeq" id="WP_133578377.1">
    <property type="nucleotide sequence ID" value="NZ_SNYC01000010.1"/>
</dbReference>
<comment type="caution">
    <text evidence="1">The sequence shown here is derived from an EMBL/GenBank/DDBJ whole genome shotgun (WGS) entry which is preliminary data.</text>
</comment>
<keyword evidence="2" id="KW-1185">Reference proteome</keyword>
<protein>
    <recommendedName>
        <fullName evidence="3">Lipoprotein</fullName>
    </recommendedName>
</protein>
<evidence type="ECO:0008006" key="3">
    <source>
        <dbReference type="Google" id="ProtNLM"/>
    </source>
</evidence>
<accession>A0A4R6SRE3</accession>
<name>A0A4R6SRE3_9SPHI</name>
<organism evidence="1 2">
    <name type="scientific">Pedobacter metabolipauper</name>
    <dbReference type="NCBI Taxonomy" id="425513"/>
    <lineage>
        <taxon>Bacteria</taxon>
        <taxon>Pseudomonadati</taxon>
        <taxon>Bacteroidota</taxon>
        <taxon>Sphingobacteriia</taxon>
        <taxon>Sphingobacteriales</taxon>
        <taxon>Sphingobacteriaceae</taxon>
        <taxon>Pedobacter</taxon>
    </lineage>
</organism>
<evidence type="ECO:0000313" key="2">
    <source>
        <dbReference type="Proteomes" id="UP000295620"/>
    </source>
</evidence>
<evidence type="ECO:0000313" key="1">
    <source>
        <dbReference type="EMBL" id="TDQ06210.1"/>
    </source>
</evidence>
<dbReference type="Proteomes" id="UP000295620">
    <property type="component" value="Unassembled WGS sequence"/>
</dbReference>
<dbReference type="PROSITE" id="PS51257">
    <property type="entry name" value="PROKAR_LIPOPROTEIN"/>
    <property type="match status" value="1"/>
</dbReference>
<reference evidence="1 2" key="1">
    <citation type="submission" date="2019-03" db="EMBL/GenBank/DDBJ databases">
        <title>Genomic Encyclopedia of Archaeal and Bacterial Type Strains, Phase II (KMG-II): from individual species to whole genera.</title>
        <authorList>
            <person name="Goeker M."/>
        </authorList>
    </citation>
    <scope>NUCLEOTIDE SEQUENCE [LARGE SCALE GENOMIC DNA]</scope>
    <source>
        <strain evidence="1 2">DSM 19035</strain>
    </source>
</reference>
<dbReference type="EMBL" id="SNYC01000010">
    <property type="protein sequence ID" value="TDQ06210.1"/>
    <property type="molecule type" value="Genomic_DNA"/>
</dbReference>
<dbReference type="AlphaFoldDB" id="A0A4R6SRE3"/>
<sequence>MKYFVYLLVITVLFGCNNKCDVIIDRISIPVVFSFIDADSTNLLENNTIDVSKISIKDGNGNIPGFNVVQDSTKTKALYLNVQFESRKGNYEIKIVANNKETSLKYKVILKKDACEPYYDYTYTLNGQPYQLKEKKYFKFNHPEFYTLYHVIYINQ</sequence>
<gene>
    <name evidence="1" type="ORF">ATK78_4591</name>
</gene>
<dbReference type="OrthoDB" id="1446228at2"/>